<dbReference type="InterPro" id="IPR029063">
    <property type="entry name" value="SAM-dependent_MTases_sf"/>
</dbReference>
<dbReference type="EMBL" id="CP097899">
    <property type="protein sequence ID" value="URN95184.1"/>
    <property type="molecule type" value="Genomic_DNA"/>
</dbReference>
<dbReference type="InterPro" id="IPR013216">
    <property type="entry name" value="Methyltransf_11"/>
</dbReference>
<gene>
    <name evidence="2" type="ORF">NAG76_02690</name>
</gene>
<name>A0A9J6ZH38_9BACL</name>
<sequence length="234" mass="27118">MNNKELYAQQGVAMTCRSFEEYQSMFMLDEVMLATGKILDIAAGASSFTAECIHRGYEATAFDPLYTLSSEQIYEFGKQQHHIASEKLSSKKDAFVWNYYKDLQEHDNIRELSLEKFIESYKNDTSKETYVNGRLPTLPFQDDMFSCVVCNHFLFLYQEQFDYSFHVAAIKEMIRVTKKGGIILLYPLVGFKDELYPHLDHLQQELRHMGVDVSIRSTPFRFLPSADGMLAIHK</sequence>
<protein>
    <submittedName>
        <fullName evidence="2">Class I SAM-dependent methyltransferase</fullName>
    </submittedName>
</protein>
<evidence type="ECO:0000313" key="3">
    <source>
        <dbReference type="Proteomes" id="UP001056756"/>
    </source>
</evidence>
<keyword evidence="2" id="KW-0808">Transferase</keyword>
<organism evidence="2 3">
    <name type="scientific">Candidatus Pristimantibacillus lignocellulolyticus</name>
    <dbReference type="NCBI Taxonomy" id="2994561"/>
    <lineage>
        <taxon>Bacteria</taxon>
        <taxon>Bacillati</taxon>
        <taxon>Bacillota</taxon>
        <taxon>Bacilli</taxon>
        <taxon>Bacillales</taxon>
        <taxon>Paenibacillaceae</taxon>
        <taxon>Candidatus Pristimantibacillus</taxon>
    </lineage>
</organism>
<dbReference type="Proteomes" id="UP001056756">
    <property type="component" value="Chromosome"/>
</dbReference>
<accession>A0A9J6ZH38</accession>
<dbReference type="Pfam" id="PF08241">
    <property type="entry name" value="Methyltransf_11"/>
    <property type="match status" value="1"/>
</dbReference>
<dbReference type="KEGG" id="plig:NAG76_02690"/>
<dbReference type="GO" id="GO:0008757">
    <property type="term" value="F:S-adenosylmethionine-dependent methyltransferase activity"/>
    <property type="evidence" value="ECO:0007669"/>
    <property type="project" value="InterPro"/>
</dbReference>
<reference evidence="2" key="1">
    <citation type="submission" date="2022-05" db="EMBL/GenBank/DDBJ databases">
        <title>Novel bacterial taxa in a minimal lignocellulolytic consortium and its capacity to transform plastics disclosed by genome-resolved metagenomics.</title>
        <authorList>
            <person name="Rodriguez C.A.D."/>
            <person name="Diaz-Garcia L."/>
            <person name="Herrera K."/>
            <person name="Tarazona N.A."/>
            <person name="Sproer C."/>
            <person name="Overmann J."/>
            <person name="Jimenez D.J."/>
        </authorList>
    </citation>
    <scope>NUCLEOTIDE SEQUENCE</scope>
    <source>
        <strain evidence="2">MAG5</strain>
    </source>
</reference>
<feature type="domain" description="Methyltransferase type 11" evidence="1">
    <location>
        <begin position="117"/>
        <end position="184"/>
    </location>
</feature>
<evidence type="ECO:0000313" key="2">
    <source>
        <dbReference type="EMBL" id="URN95184.1"/>
    </source>
</evidence>
<keyword evidence="2" id="KW-0489">Methyltransferase</keyword>
<evidence type="ECO:0000259" key="1">
    <source>
        <dbReference type="Pfam" id="PF08241"/>
    </source>
</evidence>
<dbReference type="GO" id="GO:0032259">
    <property type="term" value="P:methylation"/>
    <property type="evidence" value="ECO:0007669"/>
    <property type="project" value="UniProtKB-KW"/>
</dbReference>
<proteinExistence type="predicted"/>
<dbReference type="AlphaFoldDB" id="A0A9J6ZH38"/>
<dbReference type="SUPFAM" id="SSF53335">
    <property type="entry name" value="S-adenosyl-L-methionine-dependent methyltransferases"/>
    <property type="match status" value="1"/>
</dbReference>
<dbReference type="Gene3D" id="3.40.50.150">
    <property type="entry name" value="Vaccinia Virus protein VP39"/>
    <property type="match status" value="1"/>
</dbReference>